<evidence type="ECO:0000256" key="8">
    <source>
        <dbReference type="ARBA" id="ARBA00022771"/>
    </source>
</evidence>
<sequence>MSSTEPEGDEAITKEEITGQASTPIPGPSQSSSKQPRLRNAFTELMKPTPKPPPPPPAPPRASNLTNRFKNRDGLGAYTADPTAFPPSRVIYHDDRFVAIHDLYPKATIHTLLLSRSPAHALLHPFDALDDPAFLADVQAEALRLRALVAKELRRRLGAGSERERRRERALAEQQVQGGGGGGGEVEIPAGRDWEAEIRVGIHSRPSMNHLHVHVFSRDMHSPCMKHRKHYNSFNTPFLIDVADFPLAKDDPRRHPGHQGYLDRSLRCWRCGKEFGNKFKALKDHLEEEFEEWKRE</sequence>
<evidence type="ECO:0000256" key="11">
    <source>
        <dbReference type="ARBA" id="ARBA00023125"/>
    </source>
</evidence>
<feature type="region of interest" description="Disordered" evidence="20">
    <location>
        <begin position="157"/>
        <end position="188"/>
    </location>
</feature>
<dbReference type="EC" id="3.6.1.71" evidence="4"/>
<keyword evidence="5" id="KW-0963">Cytoplasm</keyword>
<evidence type="ECO:0000256" key="18">
    <source>
        <dbReference type="ARBA" id="ARBA00068941"/>
    </source>
</evidence>
<dbReference type="PANTHER" id="PTHR12486:SF4">
    <property type="entry name" value="APRATAXIN"/>
    <property type="match status" value="1"/>
</dbReference>
<evidence type="ECO:0000259" key="22">
    <source>
        <dbReference type="Pfam" id="PF16278"/>
    </source>
</evidence>
<evidence type="ECO:0000256" key="19">
    <source>
        <dbReference type="ARBA" id="ARBA00076243"/>
    </source>
</evidence>
<dbReference type="GO" id="GO:1990165">
    <property type="term" value="F:single-strand break-containing DNA binding"/>
    <property type="evidence" value="ECO:0007669"/>
    <property type="project" value="TreeGrafter"/>
</dbReference>
<evidence type="ECO:0000256" key="10">
    <source>
        <dbReference type="ARBA" id="ARBA00022833"/>
    </source>
</evidence>
<reference evidence="23" key="1">
    <citation type="submission" date="2023-06" db="EMBL/GenBank/DDBJ databases">
        <title>Genome-scale phylogeny and comparative genomics of the fungal order Sordariales.</title>
        <authorList>
            <consortium name="Lawrence Berkeley National Laboratory"/>
            <person name="Hensen N."/>
            <person name="Bonometti L."/>
            <person name="Westerberg I."/>
            <person name="Brannstrom I.O."/>
            <person name="Guillou S."/>
            <person name="Cros-Aarteil S."/>
            <person name="Calhoun S."/>
            <person name="Haridas S."/>
            <person name="Kuo A."/>
            <person name="Mondo S."/>
            <person name="Pangilinan J."/>
            <person name="Riley R."/>
            <person name="Labutti K."/>
            <person name="Andreopoulos B."/>
            <person name="Lipzen A."/>
            <person name="Chen C."/>
            <person name="Yanf M."/>
            <person name="Daum C."/>
            <person name="Ng V."/>
            <person name="Clum A."/>
            <person name="Steindorff A."/>
            <person name="Ohm R."/>
            <person name="Martin F."/>
            <person name="Silar P."/>
            <person name="Natvig D."/>
            <person name="Lalanne C."/>
            <person name="Gautier V."/>
            <person name="Ament-Velasquez S.L."/>
            <person name="Kruys A."/>
            <person name="Hutchinson M.I."/>
            <person name="Powell A.J."/>
            <person name="Barry K."/>
            <person name="Miller A.N."/>
            <person name="Grigoriev I.V."/>
            <person name="Debuchy R."/>
            <person name="Gladieux P."/>
            <person name="Thoren M.H."/>
            <person name="Johannesson H."/>
        </authorList>
    </citation>
    <scope>NUCLEOTIDE SEQUENCE</scope>
    <source>
        <strain evidence="23">8032-3</strain>
    </source>
</reference>
<dbReference type="InterPro" id="IPR032566">
    <property type="entry name" value="Znf-C2HE"/>
</dbReference>
<comment type="catalytic activity">
    <reaction evidence="16">
        <text>a 5'-end adenosine-5'-diphospho-5'-ribonucleoside-2'-deoxyribonucleotide-DNA + H2O = a 5'-end 5'-phospho-ribonucleoside-2'-deoxyribonucleotide-DNA + AMP + 2 H(+)</text>
        <dbReference type="Rhea" id="RHEA:52132"/>
        <dbReference type="Rhea" id="RHEA-COMP:13182"/>
        <dbReference type="Rhea" id="RHEA-COMP:13183"/>
        <dbReference type="ChEBI" id="CHEBI:15377"/>
        <dbReference type="ChEBI" id="CHEBI:15378"/>
        <dbReference type="ChEBI" id="CHEBI:136414"/>
        <dbReference type="ChEBI" id="CHEBI:136415"/>
        <dbReference type="ChEBI" id="CHEBI:456215"/>
        <dbReference type="EC" id="3.6.1.71"/>
    </reaction>
</comment>
<evidence type="ECO:0000256" key="1">
    <source>
        <dbReference type="ARBA" id="ARBA00004123"/>
    </source>
</evidence>
<evidence type="ECO:0000313" key="24">
    <source>
        <dbReference type="Proteomes" id="UP001244011"/>
    </source>
</evidence>
<dbReference type="GO" id="GO:0000012">
    <property type="term" value="P:single strand break repair"/>
    <property type="evidence" value="ECO:0007669"/>
    <property type="project" value="TreeGrafter"/>
</dbReference>
<dbReference type="Pfam" id="PF01230">
    <property type="entry name" value="HIT"/>
    <property type="match status" value="1"/>
</dbReference>
<organism evidence="23 24">
    <name type="scientific">Phialemonium atrogriseum</name>
    <dbReference type="NCBI Taxonomy" id="1093897"/>
    <lineage>
        <taxon>Eukaryota</taxon>
        <taxon>Fungi</taxon>
        <taxon>Dikarya</taxon>
        <taxon>Ascomycota</taxon>
        <taxon>Pezizomycotina</taxon>
        <taxon>Sordariomycetes</taxon>
        <taxon>Sordariomycetidae</taxon>
        <taxon>Cephalothecales</taxon>
        <taxon>Cephalothecaceae</taxon>
        <taxon>Phialemonium</taxon>
    </lineage>
</organism>
<dbReference type="RefSeq" id="XP_060286736.1">
    <property type="nucleotide sequence ID" value="XM_060427050.1"/>
</dbReference>
<name>A0AAJ0C7Q1_9PEZI</name>
<feature type="compositionally biased region" description="Basic and acidic residues" evidence="20">
    <location>
        <begin position="161"/>
        <end position="171"/>
    </location>
</feature>
<dbReference type="FunFam" id="3.30.428.10:FF:000017">
    <property type="entry name" value="Aprataxin-like protein"/>
    <property type="match status" value="1"/>
</dbReference>
<dbReference type="Proteomes" id="UP001244011">
    <property type="component" value="Unassembled WGS sequence"/>
</dbReference>
<evidence type="ECO:0000256" key="14">
    <source>
        <dbReference type="ARBA" id="ARBA00024601"/>
    </source>
</evidence>
<evidence type="ECO:0000259" key="21">
    <source>
        <dbReference type="Pfam" id="PF01230"/>
    </source>
</evidence>
<dbReference type="InterPro" id="IPR036265">
    <property type="entry name" value="HIT-like_sf"/>
</dbReference>
<dbReference type="PANTHER" id="PTHR12486">
    <property type="entry name" value="APRATAXIN-RELATED"/>
    <property type="match status" value="1"/>
</dbReference>
<keyword evidence="6" id="KW-0479">Metal-binding</keyword>
<evidence type="ECO:0000256" key="5">
    <source>
        <dbReference type="ARBA" id="ARBA00022490"/>
    </source>
</evidence>
<comment type="subcellular location">
    <subcellularLocation>
        <location evidence="2">Cytoplasm</location>
    </subcellularLocation>
    <subcellularLocation>
        <location evidence="1">Nucleus</location>
    </subcellularLocation>
</comment>
<evidence type="ECO:0000256" key="15">
    <source>
        <dbReference type="ARBA" id="ARBA00044639"/>
    </source>
</evidence>
<keyword evidence="24" id="KW-1185">Reference proteome</keyword>
<dbReference type="GO" id="GO:0008270">
    <property type="term" value="F:zinc ion binding"/>
    <property type="evidence" value="ECO:0007669"/>
    <property type="project" value="UniProtKB-KW"/>
</dbReference>
<dbReference type="EC" id="3.6.1.72" evidence="3"/>
<keyword evidence="7" id="KW-0227">DNA damage</keyword>
<evidence type="ECO:0000256" key="17">
    <source>
        <dbReference type="ARBA" id="ARBA00059438"/>
    </source>
</evidence>
<evidence type="ECO:0000256" key="4">
    <source>
        <dbReference type="ARBA" id="ARBA00012496"/>
    </source>
</evidence>
<accession>A0AAJ0C7Q1</accession>
<dbReference type="GO" id="GO:0005737">
    <property type="term" value="C:cytoplasm"/>
    <property type="evidence" value="ECO:0007669"/>
    <property type="project" value="UniProtKB-SubCell"/>
</dbReference>
<dbReference type="GeneID" id="85310237"/>
<keyword evidence="11" id="KW-0238">DNA-binding</keyword>
<evidence type="ECO:0000313" key="23">
    <source>
        <dbReference type="EMBL" id="KAK1770523.1"/>
    </source>
</evidence>
<comment type="caution">
    <text evidence="23">The sequence shown here is derived from an EMBL/GenBank/DDBJ whole genome shotgun (WGS) entry which is preliminary data.</text>
</comment>
<keyword evidence="13" id="KW-0539">Nucleus</keyword>
<dbReference type="GO" id="GO:0005634">
    <property type="term" value="C:nucleus"/>
    <property type="evidence" value="ECO:0007669"/>
    <property type="project" value="UniProtKB-SubCell"/>
</dbReference>
<feature type="domain" description="Aprataxin C2HE/C2H2/C2HC zinc finger" evidence="22">
    <location>
        <begin position="235"/>
        <end position="292"/>
    </location>
</feature>
<evidence type="ECO:0000256" key="7">
    <source>
        <dbReference type="ARBA" id="ARBA00022763"/>
    </source>
</evidence>
<dbReference type="EMBL" id="MU839000">
    <property type="protein sequence ID" value="KAK1770523.1"/>
    <property type="molecule type" value="Genomic_DNA"/>
</dbReference>
<keyword evidence="9" id="KW-0378">Hydrolase</keyword>
<dbReference type="GO" id="GO:0003697">
    <property type="term" value="F:single-stranded DNA binding"/>
    <property type="evidence" value="ECO:0007669"/>
    <property type="project" value="TreeGrafter"/>
</dbReference>
<feature type="domain" description="HIT" evidence="21">
    <location>
        <begin position="87"/>
        <end position="220"/>
    </location>
</feature>
<dbReference type="InterPro" id="IPR019808">
    <property type="entry name" value="Histidine_triad_CS"/>
</dbReference>
<dbReference type="GO" id="GO:0030983">
    <property type="term" value="F:mismatched DNA binding"/>
    <property type="evidence" value="ECO:0007669"/>
    <property type="project" value="TreeGrafter"/>
</dbReference>
<proteinExistence type="predicted"/>
<evidence type="ECO:0000256" key="2">
    <source>
        <dbReference type="ARBA" id="ARBA00004496"/>
    </source>
</evidence>
<evidence type="ECO:0000256" key="6">
    <source>
        <dbReference type="ARBA" id="ARBA00022723"/>
    </source>
</evidence>
<comment type="catalytic activity">
    <reaction evidence="15">
        <text>a 5'-end adenosine-5'-diphospho-5'-2'-deoxyribonucleoside-DNA + H2O = a 5'-end 5'-phospho-2'-deoxyribonucleoside-DNA + AMP + 2 H(+)</text>
        <dbReference type="Rhea" id="RHEA:52128"/>
        <dbReference type="Rhea" id="RHEA-COMP:13180"/>
        <dbReference type="Rhea" id="RHEA-COMP:13181"/>
        <dbReference type="ChEBI" id="CHEBI:15377"/>
        <dbReference type="ChEBI" id="CHEBI:15378"/>
        <dbReference type="ChEBI" id="CHEBI:136412"/>
        <dbReference type="ChEBI" id="CHEBI:136413"/>
        <dbReference type="ChEBI" id="CHEBI:456215"/>
        <dbReference type="EC" id="3.6.1.71"/>
    </reaction>
</comment>
<dbReference type="GO" id="GO:0033699">
    <property type="term" value="F:DNA 5'-adenosine monophosphate hydrolase activity"/>
    <property type="evidence" value="ECO:0007669"/>
    <property type="project" value="UniProtKB-EC"/>
</dbReference>
<keyword evidence="12" id="KW-0234">DNA repair</keyword>
<dbReference type="PROSITE" id="PS00892">
    <property type="entry name" value="HIT_1"/>
    <property type="match status" value="1"/>
</dbReference>
<comment type="catalytic activity">
    <reaction evidence="14">
        <text>a 3'-end 2'-deoxyribonucleotide-3'-diphospho-5'-guanosine-DNA + H2O = a 3'-end 2'-deoxyribonucleotide 3'-phosphate-DNA + GMP + 2 H(+)</text>
        <dbReference type="Rhea" id="RHEA:52140"/>
        <dbReference type="Rhea" id="RHEA-COMP:13186"/>
        <dbReference type="Rhea" id="RHEA-COMP:13187"/>
        <dbReference type="ChEBI" id="CHEBI:15377"/>
        <dbReference type="ChEBI" id="CHEBI:15378"/>
        <dbReference type="ChEBI" id="CHEBI:58115"/>
        <dbReference type="ChEBI" id="CHEBI:136419"/>
        <dbReference type="ChEBI" id="CHEBI:136420"/>
        <dbReference type="EC" id="3.6.1.72"/>
    </reaction>
</comment>
<protein>
    <recommendedName>
        <fullName evidence="18">Aprataxin-like protein</fullName>
        <ecNumber evidence="4">3.6.1.71</ecNumber>
        <ecNumber evidence="3">3.6.1.72</ecNumber>
    </recommendedName>
    <alternativeName>
        <fullName evidence="19">Hit family protein 3</fullName>
    </alternativeName>
</protein>
<keyword evidence="10" id="KW-0862">Zinc</keyword>
<keyword evidence="8" id="KW-0863">Zinc-finger</keyword>
<gene>
    <name evidence="23" type="ORF">QBC33DRAFT_528328</name>
</gene>
<evidence type="ECO:0000256" key="12">
    <source>
        <dbReference type="ARBA" id="ARBA00023204"/>
    </source>
</evidence>
<evidence type="ECO:0000256" key="13">
    <source>
        <dbReference type="ARBA" id="ARBA00023242"/>
    </source>
</evidence>
<dbReference type="SUPFAM" id="SSF54197">
    <property type="entry name" value="HIT-like"/>
    <property type="match status" value="1"/>
</dbReference>
<evidence type="ECO:0000256" key="16">
    <source>
        <dbReference type="ARBA" id="ARBA00044713"/>
    </source>
</evidence>
<evidence type="ECO:0000256" key="3">
    <source>
        <dbReference type="ARBA" id="ARBA00012495"/>
    </source>
</evidence>
<feature type="region of interest" description="Disordered" evidence="20">
    <location>
        <begin position="1"/>
        <end position="85"/>
    </location>
</feature>
<feature type="compositionally biased region" description="Pro residues" evidence="20">
    <location>
        <begin position="49"/>
        <end position="60"/>
    </location>
</feature>
<feature type="compositionally biased region" description="Polar residues" evidence="20">
    <location>
        <begin position="19"/>
        <end position="35"/>
    </location>
</feature>
<dbReference type="InterPro" id="IPR011146">
    <property type="entry name" value="HIT-like"/>
</dbReference>
<evidence type="ECO:0000256" key="20">
    <source>
        <dbReference type="SAM" id="MobiDB-lite"/>
    </source>
</evidence>
<dbReference type="GO" id="GO:0003725">
    <property type="term" value="F:double-stranded RNA binding"/>
    <property type="evidence" value="ECO:0007669"/>
    <property type="project" value="TreeGrafter"/>
</dbReference>
<comment type="function">
    <text evidence="17">DNA-binding protein involved in single-strand DNA break repair, double-strand DNA break repair and base excision repair. Resolves abortive DNA ligation intermediates formed either at base excision sites, or when DNA ligases attempt to repair non-ligatable breaks induced by reactive oxygen species. Catalyzes the release of adenylate groups covalently linked to 5'-phosphate termini, resulting in the production of 5'-phosphate termini that can be efficiently rejoined. Likewise, catalyzes the release of 3'-linked guanosine (DNAppG) and inosine (DNAppI) from DNA, but has higher specific activity with 5'-linked adenosine (AppDNA).</text>
</comment>
<feature type="compositionally biased region" description="Acidic residues" evidence="20">
    <location>
        <begin position="1"/>
        <end position="10"/>
    </location>
</feature>
<dbReference type="Gene3D" id="3.30.428.10">
    <property type="entry name" value="HIT-like"/>
    <property type="match status" value="1"/>
</dbReference>
<dbReference type="AlphaFoldDB" id="A0AAJ0C7Q1"/>
<evidence type="ECO:0000256" key="9">
    <source>
        <dbReference type="ARBA" id="ARBA00022801"/>
    </source>
</evidence>
<dbReference type="Pfam" id="PF16278">
    <property type="entry name" value="zf-C2HE"/>
    <property type="match status" value="1"/>
</dbReference>
<dbReference type="GO" id="GO:0120108">
    <property type="term" value="F:DNA-3'-diphospho-5'-guanosine diphosphatase activity"/>
    <property type="evidence" value="ECO:0007669"/>
    <property type="project" value="UniProtKB-EC"/>
</dbReference>